<dbReference type="Gene3D" id="3.30.200.20">
    <property type="entry name" value="Phosphorylase Kinase, domain 1"/>
    <property type="match status" value="1"/>
</dbReference>
<evidence type="ECO:0000256" key="2">
    <source>
        <dbReference type="PIRNR" id="PIRNR006221"/>
    </source>
</evidence>
<dbReference type="AlphaFoldDB" id="A0A1L3J5E2"/>
<accession>A0A1L3J5E2</accession>
<name>A0A1L3J5E2_9FLAO</name>
<dbReference type="InterPro" id="IPR011009">
    <property type="entry name" value="Kinase-like_dom_sf"/>
</dbReference>
<organism evidence="3 4">
    <name type="scientific">Christiangramia salexigens</name>
    <dbReference type="NCBI Taxonomy" id="1913577"/>
    <lineage>
        <taxon>Bacteria</taxon>
        <taxon>Pseudomonadati</taxon>
        <taxon>Bacteroidota</taxon>
        <taxon>Flavobacteriia</taxon>
        <taxon>Flavobacteriales</taxon>
        <taxon>Flavobacteriaceae</taxon>
        <taxon>Christiangramia</taxon>
    </lineage>
</organism>
<gene>
    <name evidence="3" type="ORF">LPB144_07815</name>
</gene>
<dbReference type="Pfam" id="PF03881">
    <property type="entry name" value="Fructosamin_kin"/>
    <property type="match status" value="1"/>
</dbReference>
<proteinExistence type="inferred from homology"/>
<dbReference type="GO" id="GO:0016301">
    <property type="term" value="F:kinase activity"/>
    <property type="evidence" value="ECO:0007669"/>
    <property type="project" value="UniProtKB-UniRule"/>
</dbReference>
<keyword evidence="2" id="KW-0808">Transferase</keyword>
<dbReference type="EMBL" id="CP018153">
    <property type="protein sequence ID" value="APG60320.1"/>
    <property type="molecule type" value="Genomic_DNA"/>
</dbReference>
<dbReference type="PANTHER" id="PTHR12149">
    <property type="entry name" value="FRUCTOSAMINE 3 KINASE-RELATED PROTEIN"/>
    <property type="match status" value="1"/>
</dbReference>
<dbReference type="Proteomes" id="UP000182510">
    <property type="component" value="Chromosome"/>
</dbReference>
<evidence type="ECO:0000256" key="1">
    <source>
        <dbReference type="ARBA" id="ARBA00009460"/>
    </source>
</evidence>
<evidence type="ECO:0000313" key="3">
    <source>
        <dbReference type="EMBL" id="APG60320.1"/>
    </source>
</evidence>
<evidence type="ECO:0000313" key="4">
    <source>
        <dbReference type="Proteomes" id="UP000182510"/>
    </source>
</evidence>
<dbReference type="OrthoDB" id="5291879at2"/>
<protein>
    <submittedName>
        <fullName evidence="3">Fructosamine kinase</fullName>
    </submittedName>
</protein>
<reference evidence="3 4" key="1">
    <citation type="submission" date="2016-11" db="EMBL/GenBank/DDBJ databases">
        <title>Gramella sp. LPB0144 isolated from marine environment.</title>
        <authorList>
            <person name="Kim E."/>
            <person name="Yi H."/>
        </authorList>
    </citation>
    <scope>NUCLEOTIDE SEQUENCE [LARGE SCALE GENOMIC DNA]</scope>
    <source>
        <strain evidence="3 4">LPB0144</strain>
    </source>
</reference>
<comment type="similarity">
    <text evidence="1 2">Belongs to the fructosamine kinase family.</text>
</comment>
<dbReference type="PIRSF" id="PIRSF006221">
    <property type="entry name" value="Ketosamine-3-kinase"/>
    <property type="match status" value="1"/>
</dbReference>
<dbReference type="Gene3D" id="3.90.1200.10">
    <property type="match status" value="1"/>
</dbReference>
<dbReference type="KEGG" id="grl:LPB144_07815"/>
<keyword evidence="4" id="KW-1185">Reference proteome</keyword>
<dbReference type="STRING" id="1913577.LPB144_07815"/>
<dbReference type="SUPFAM" id="SSF56112">
    <property type="entry name" value="Protein kinase-like (PK-like)"/>
    <property type="match status" value="1"/>
</dbReference>
<dbReference type="PANTHER" id="PTHR12149:SF8">
    <property type="entry name" value="PROTEIN-RIBULOSAMINE 3-KINASE"/>
    <property type="match status" value="1"/>
</dbReference>
<dbReference type="RefSeq" id="WP_072552966.1">
    <property type="nucleotide sequence ID" value="NZ_CP018153.1"/>
</dbReference>
<dbReference type="InterPro" id="IPR016477">
    <property type="entry name" value="Fructo-/Ketosamine-3-kinase"/>
</dbReference>
<keyword evidence="2 3" id="KW-0418">Kinase</keyword>
<sequence>MSVVNYNQIIEDIASENNFQFNSCSPLTGGDINQVFLLKNGTQDLVLKLNHSEQFPGMFDAEKFGLEKLKSSSTIDVPAVFATGQLCDQSYLLLEYRKPAQAAPDFWEVFGEQLAALHKTSSEAFGLEKDNYIGSLPQYNDKRSTASKFYIEMRLQPQIELAQKKGFRLDVKESFYKNCDLLIPNEAPSLIHGDLWNGNYIINEKGMPCLIDPAVAYAPREMDLGMMKLFGGFHERLFKRYDEVFPLQKGWEDRIALWQLYYLLVHLNIFGAAYRSQVNTIINRYS</sequence>